<dbReference type="GO" id="GO:0003964">
    <property type="term" value="F:RNA-directed DNA polymerase activity"/>
    <property type="evidence" value="ECO:0007669"/>
    <property type="project" value="UniProtKB-KW"/>
</dbReference>
<protein>
    <recommendedName>
        <fullName evidence="1">RNA-directed DNA polymerase</fullName>
        <ecNumber evidence="1">2.7.7.49</ecNumber>
    </recommendedName>
</protein>
<dbReference type="GO" id="GO:0003723">
    <property type="term" value="F:RNA binding"/>
    <property type="evidence" value="ECO:0007669"/>
    <property type="project" value="InterPro"/>
</dbReference>
<dbReference type="InterPro" id="IPR043502">
    <property type="entry name" value="DNA/RNA_pol_sf"/>
</dbReference>
<evidence type="ECO:0000256" key="9">
    <source>
        <dbReference type="ARBA" id="ARBA00048173"/>
    </source>
</evidence>
<organism evidence="11 12">
    <name type="scientific">Virgisporangium aurantiacum</name>
    <dbReference type="NCBI Taxonomy" id="175570"/>
    <lineage>
        <taxon>Bacteria</taxon>
        <taxon>Bacillati</taxon>
        <taxon>Actinomycetota</taxon>
        <taxon>Actinomycetes</taxon>
        <taxon>Micromonosporales</taxon>
        <taxon>Micromonosporaceae</taxon>
        <taxon>Virgisporangium</taxon>
    </lineage>
</organism>
<dbReference type="GO" id="GO:0051607">
    <property type="term" value="P:defense response to virus"/>
    <property type="evidence" value="ECO:0007669"/>
    <property type="project" value="UniProtKB-KW"/>
</dbReference>
<keyword evidence="5" id="KW-0460">Magnesium</keyword>
<dbReference type="GO" id="GO:0046872">
    <property type="term" value="F:metal ion binding"/>
    <property type="evidence" value="ECO:0007669"/>
    <property type="project" value="UniProtKB-KW"/>
</dbReference>
<sequence length="399" mass="44983">MTIGPPHLYRLHGRVRQQDEHMLQAAIEQAARVERRGLAHVLTLNHLAHRTGAPYPYLREIVERKRDPYHVFEIRRRVGGSGRVISSPDPTLMHVQRWILSRILNHVPVHPASFAYRTGFSIRACASQHLGADWLVKLDLHNFFHTIDERQVYQVIRQAGYTRLVALEIARLCTRQSTGTFPGSRRFHAMRIHDRVIANYTTNCLGFLPQGAPTSGALANLVARPLDDRLTAIADDHQLVYTRYADDIVLSGLGPFNRAHAASIIRLAGTAIRESGFEPHDGKTRVVPPGARRIVLGLLIDGERLRVPRDTRSRIEAHVYGAERFGLVHHQINRKFASALGLVRYVDGLLAFAHDVDPTWATPWWERWRRLVLDQAAAIAPFGPDSIVRAPTSADSPDQ</sequence>
<evidence type="ECO:0000313" key="11">
    <source>
        <dbReference type="EMBL" id="GIJ56203.1"/>
    </source>
</evidence>
<evidence type="ECO:0000256" key="8">
    <source>
        <dbReference type="ARBA" id="ARBA00034120"/>
    </source>
</evidence>
<evidence type="ECO:0000256" key="6">
    <source>
        <dbReference type="ARBA" id="ARBA00022918"/>
    </source>
</evidence>
<dbReference type="EMBL" id="BOPG01000023">
    <property type="protein sequence ID" value="GIJ56203.1"/>
    <property type="molecule type" value="Genomic_DNA"/>
</dbReference>
<evidence type="ECO:0000256" key="7">
    <source>
        <dbReference type="ARBA" id="ARBA00023118"/>
    </source>
</evidence>
<reference evidence="11" key="1">
    <citation type="submission" date="2021-01" db="EMBL/GenBank/DDBJ databases">
        <title>Whole genome shotgun sequence of Virgisporangium aurantiacum NBRC 16421.</title>
        <authorList>
            <person name="Komaki H."/>
            <person name="Tamura T."/>
        </authorList>
    </citation>
    <scope>NUCLEOTIDE SEQUENCE</scope>
    <source>
        <strain evidence="11">NBRC 16421</strain>
    </source>
</reference>
<keyword evidence="12" id="KW-1185">Reference proteome</keyword>
<dbReference type="InterPro" id="IPR000477">
    <property type="entry name" value="RT_dom"/>
</dbReference>
<evidence type="ECO:0000313" key="12">
    <source>
        <dbReference type="Proteomes" id="UP000612585"/>
    </source>
</evidence>
<keyword evidence="3" id="KW-0548">Nucleotidyltransferase</keyword>
<keyword evidence="4" id="KW-0479">Metal-binding</keyword>
<feature type="domain" description="Reverse transcriptase" evidence="10">
    <location>
        <begin position="55"/>
        <end position="300"/>
    </location>
</feature>
<comment type="caution">
    <text evidence="11">The sequence shown here is derived from an EMBL/GenBank/DDBJ whole genome shotgun (WGS) entry which is preliminary data.</text>
</comment>
<dbReference type="InterPro" id="IPR051083">
    <property type="entry name" value="GrpII_Intron_Splice-Mob/Def"/>
</dbReference>
<dbReference type="CDD" id="cd03487">
    <property type="entry name" value="RT_Bac_retron_II"/>
    <property type="match status" value="1"/>
</dbReference>
<comment type="catalytic activity">
    <reaction evidence="9">
        <text>DNA(n) + a 2'-deoxyribonucleoside 5'-triphosphate = DNA(n+1) + diphosphate</text>
        <dbReference type="Rhea" id="RHEA:22508"/>
        <dbReference type="Rhea" id="RHEA-COMP:17339"/>
        <dbReference type="Rhea" id="RHEA-COMP:17340"/>
        <dbReference type="ChEBI" id="CHEBI:33019"/>
        <dbReference type="ChEBI" id="CHEBI:61560"/>
        <dbReference type="ChEBI" id="CHEBI:173112"/>
        <dbReference type="EC" id="2.7.7.49"/>
    </reaction>
</comment>
<keyword evidence="7" id="KW-0051">Antiviral defense</keyword>
<comment type="similarity">
    <text evidence="8">Belongs to the bacterial reverse transcriptase family.</text>
</comment>
<evidence type="ECO:0000256" key="3">
    <source>
        <dbReference type="ARBA" id="ARBA00022695"/>
    </source>
</evidence>
<dbReference type="PANTHER" id="PTHR34047">
    <property type="entry name" value="NUCLEAR INTRON MATURASE 1, MITOCHONDRIAL-RELATED"/>
    <property type="match status" value="1"/>
</dbReference>
<keyword evidence="2" id="KW-0808">Transferase</keyword>
<dbReference type="PANTHER" id="PTHR34047:SF7">
    <property type="entry name" value="RNA-DIRECTED DNA POLYMERASE"/>
    <property type="match status" value="1"/>
</dbReference>
<evidence type="ECO:0000256" key="2">
    <source>
        <dbReference type="ARBA" id="ARBA00022679"/>
    </source>
</evidence>
<name>A0A8J4E028_9ACTN</name>
<evidence type="ECO:0000259" key="10">
    <source>
        <dbReference type="PROSITE" id="PS50878"/>
    </source>
</evidence>
<dbReference type="InterPro" id="IPR000123">
    <property type="entry name" value="Reverse_transcriptase_msDNA"/>
</dbReference>
<dbReference type="AlphaFoldDB" id="A0A8J4E028"/>
<dbReference type="PROSITE" id="PS50878">
    <property type="entry name" value="RT_POL"/>
    <property type="match status" value="1"/>
</dbReference>
<keyword evidence="6 11" id="KW-0695">RNA-directed DNA polymerase</keyword>
<accession>A0A8J4E028</accession>
<gene>
    <name evidence="11" type="ORF">Vau01_037190</name>
</gene>
<dbReference type="Proteomes" id="UP000612585">
    <property type="component" value="Unassembled WGS sequence"/>
</dbReference>
<evidence type="ECO:0000256" key="4">
    <source>
        <dbReference type="ARBA" id="ARBA00022723"/>
    </source>
</evidence>
<dbReference type="Pfam" id="PF00078">
    <property type="entry name" value="RVT_1"/>
    <property type="match status" value="1"/>
</dbReference>
<proteinExistence type="inferred from homology"/>
<dbReference type="SUPFAM" id="SSF56672">
    <property type="entry name" value="DNA/RNA polymerases"/>
    <property type="match status" value="1"/>
</dbReference>
<dbReference type="PRINTS" id="PR00866">
    <property type="entry name" value="RNADNAPOLMS"/>
</dbReference>
<evidence type="ECO:0000256" key="5">
    <source>
        <dbReference type="ARBA" id="ARBA00022842"/>
    </source>
</evidence>
<evidence type="ECO:0000256" key="1">
    <source>
        <dbReference type="ARBA" id="ARBA00012493"/>
    </source>
</evidence>
<dbReference type="EC" id="2.7.7.49" evidence="1"/>